<dbReference type="SUPFAM" id="SSF56784">
    <property type="entry name" value="HAD-like"/>
    <property type="match status" value="1"/>
</dbReference>
<dbReference type="PANTHER" id="PTHR19288">
    <property type="entry name" value="4-NITROPHENYLPHOSPHATASE-RELATED"/>
    <property type="match status" value="1"/>
</dbReference>
<dbReference type="AlphaFoldDB" id="A0A0K0D1K5"/>
<dbReference type="Pfam" id="PF13344">
    <property type="entry name" value="Hydrolase_6"/>
    <property type="match status" value="1"/>
</dbReference>
<proteinExistence type="predicted"/>
<accession>A0A0K0D1K5</accession>
<dbReference type="GO" id="GO:0005737">
    <property type="term" value="C:cytoplasm"/>
    <property type="evidence" value="ECO:0007669"/>
    <property type="project" value="TreeGrafter"/>
</dbReference>
<protein>
    <submittedName>
        <fullName evidence="2">Phosphatase</fullName>
    </submittedName>
</protein>
<dbReference type="WBParaSite" id="ACAC_0000395001-mRNA-1">
    <property type="protein sequence ID" value="ACAC_0000395001-mRNA-1"/>
    <property type="gene ID" value="ACAC_0000395001"/>
</dbReference>
<reference evidence="2" key="2">
    <citation type="submission" date="2017-02" db="UniProtKB">
        <authorList>
            <consortium name="WormBaseParasite"/>
        </authorList>
    </citation>
    <scope>IDENTIFICATION</scope>
</reference>
<keyword evidence="1" id="KW-1185">Reference proteome</keyword>
<dbReference type="InterPro" id="IPR006357">
    <property type="entry name" value="HAD-SF_hydro_IIA"/>
</dbReference>
<dbReference type="InterPro" id="IPR023214">
    <property type="entry name" value="HAD_sf"/>
</dbReference>
<dbReference type="Proteomes" id="UP000035642">
    <property type="component" value="Unassembled WGS sequence"/>
</dbReference>
<evidence type="ECO:0000313" key="2">
    <source>
        <dbReference type="WBParaSite" id="ACAC_0000395001-mRNA-1"/>
    </source>
</evidence>
<sequence length="255" mass="28407">MGRSYGAGGGAFTGAYHAFREECNRYAKQKLIQVNNNINMVTMTYNEIGMEQLTSESFGSLLEGIDTFICGADGFLWLREGVILEASSLINMLIENKKEIIILTNDTTKTRANHEQKLKEHRFSPKLTKDHIITPGLVAADFIKKSSNFKGIVYVIASEGVQDDFASSGIKYFGERPDLLPHPRTEAHVFTTDLSVKVQQHSLPGKSLSRTCKSLMAPHSYLLIMGVAANKRHEANGVVRNVQNMGIDYLHMVLR</sequence>
<dbReference type="GO" id="GO:0016791">
    <property type="term" value="F:phosphatase activity"/>
    <property type="evidence" value="ECO:0007669"/>
    <property type="project" value="TreeGrafter"/>
</dbReference>
<dbReference type="PANTHER" id="PTHR19288:SF93">
    <property type="entry name" value="FI11325P-RELATED"/>
    <property type="match status" value="1"/>
</dbReference>
<dbReference type="Gene3D" id="3.40.50.1000">
    <property type="entry name" value="HAD superfamily/HAD-like"/>
    <property type="match status" value="1"/>
</dbReference>
<dbReference type="InterPro" id="IPR036412">
    <property type="entry name" value="HAD-like_sf"/>
</dbReference>
<dbReference type="STRING" id="6313.A0A0K0D1K5"/>
<name>A0A0K0D1K5_ANGCA</name>
<evidence type="ECO:0000313" key="1">
    <source>
        <dbReference type="Proteomes" id="UP000035642"/>
    </source>
</evidence>
<organism evidence="1 2">
    <name type="scientific">Angiostrongylus cantonensis</name>
    <name type="common">Rat lungworm</name>
    <dbReference type="NCBI Taxonomy" id="6313"/>
    <lineage>
        <taxon>Eukaryota</taxon>
        <taxon>Metazoa</taxon>
        <taxon>Ecdysozoa</taxon>
        <taxon>Nematoda</taxon>
        <taxon>Chromadorea</taxon>
        <taxon>Rhabditida</taxon>
        <taxon>Rhabditina</taxon>
        <taxon>Rhabditomorpha</taxon>
        <taxon>Strongyloidea</taxon>
        <taxon>Metastrongylidae</taxon>
        <taxon>Angiostrongylus</taxon>
    </lineage>
</organism>
<reference evidence="1" key="1">
    <citation type="submission" date="2012-09" db="EMBL/GenBank/DDBJ databases">
        <authorList>
            <person name="Martin A.A."/>
        </authorList>
    </citation>
    <scope>NUCLEOTIDE SEQUENCE</scope>
</reference>